<proteinExistence type="predicted"/>
<dbReference type="Pfam" id="PF20671">
    <property type="entry name" value="COG3_C"/>
    <property type="match status" value="1"/>
</dbReference>
<dbReference type="GO" id="GO:0017119">
    <property type="term" value="C:Golgi transport complex"/>
    <property type="evidence" value="ECO:0007669"/>
    <property type="project" value="TreeGrafter"/>
</dbReference>
<name>A0A9N9BKI1_9GLOM</name>
<dbReference type="PANTHER" id="PTHR13302:SF8">
    <property type="entry name" value="CONSERVED OLIGOMERIC GOLGI COMPLEX SUBUNIT 3"/>
    <property type="match status" value="1"/>
</dbReference>
<dbReference type="Proteomes" id="UP000789759">
    <property type="component" value="Unassembled WGS sequence"/>
</dbReference>
<gene>
    <name evidence="3" type="ORF">CPELLU_LOCUS5663</name>
</gene>
<dbReference type="GO" id="GO:0006891">
    <property type="term" value="P:intra-Golgi vesicle-mediated transport"/>
    <property type="evidence" value="ECO:0007669"/>
    <property type="project" value="TreeGrafter"/>
</dbReference>
<dbReference type="GO" id="GO:0007030">
    <property type="term" value="P:Golgi organization"/>
    <property type="evidence" value="ECO:0007669"/>
    <property type="project" value="TreeGrafter"/>
</dbReference>
<keyword evidence="4" id="KW-1185">Reference proteome</keyword>
<organism evidence="3 4">
    <name type="scientific">Cetraspora pellucida</name>
    <dbReference type="NCBI Taxonomy" id="1433469"/>
    <lineage>
        <taxon>Eukaryota</taxon>
        <taxon>Fungi</taxon>
        <taxon>Fungi incertae sedis</taxon>
        <taxon>Mucoromycota</taxon>
        <taxon>Glomeromycotina</taxon>
        <taxon>Glomeromycetes</taxon>
        <taxon>Diversisporales</taxon>
        <taxon>Gigasporaceae</taxon>
        <taxon>Cetraspora</taxon>
    </lineage>
</organism>
<evidence type="ECO:0000259" key="2">
    <source>
        <dbReference type="Pfam" id="PF20671"/>
    </source>
</evidence>
<dbReference type="AlphaFoldDB" id="A0A9N9BKI1"/>
<comment type="caution">
    <text evidence="3">The sequence shown here is derived from an EMBL/GenBank/DDBJ whole genome shotgun (WGS) entry which is preliminary data.</text>
</comment>
<dbReference type="EMBL" id="CAJVQA010003293">
    <property type="protein sequence ID" value="CAG8571244.1"/>
    <property type="molecule type" value="Genomic_DNA"/>
</dbReference>
<accession>A0A9N9BKI1</accession>
<evidence type="ECO:0000313" key="3">
    <source>
        <dbReference type="EMBL" id="CAG8571244.1"/>
    </source>
</evidence>
<dbReference type="OrthoDB" id="296793at2759"/>
<reference evidence="3" key="1">
    <citation type="submission" date="2021-06" db="EMBL/GenBank/DDBJ databases">
        <authorList>
            <person name="Kallberg Y."/>
            <person name="Tangrot J."/>
            <person name="Rosling A."/>
        </authorList>
    </citation>
    <scope>NUCLEOTIDE SEQUENCE</scope>
    <source>
        <strain evidence="3">FL966</strain>
    </source>
</reference>
<evidence type="ECO:0000313" key="4">
    <source>
        <dbReference type="Proteomes" id="UP000789759"/>
    </source>
</evidence>
<feature type="domain" description="Conserved oligomeric Golgi complex subunit 3 C-terminal" evidence="2">
    <location>
        <begin position="246"/>
        <end position="593"/>
    </location>
</feature>
<dbReference type="GO" id="GO:0005801">
    <property type="term" value="C:cis-Golgi network"/>
    <property type="evidence" value="ECO:0007669"/>
    <property type="project" value="InterPro"/>
</dbReference>
<dbReference type="InterPro" id="IPR048685">
    <property type="entry name" value="COG3_C"/>
</dbReference>
<dbReference type="GO" id="GO:0006886">
    <property type="term" value="P:intracellular protein transport"/>
    <property type="evidence" value="ECO:0007669"/>
    <property type="project" value="InterPro"/>
</dbReference>
<evidence type="ECO:0000256" key="1">
    <source>
        <dbReference type="SAM" id="MobiDB-lite"/>
    </source>
</evidence>
<sequence>MTTQLRNKGITLDEWDSKTQLTEIQKQSVLELQEACAELPLPDGFLSDLGPGTPQHTSSPTPISIKDGHRSSPYPESQAAEAAIISSSPYAVLGIPQPIETTQQFFDWFARMENDMEKDQEDVYRNFLEMVTLYRQACDTFLEQIDTTVKLFNDLDGNFKFVEERTKALQTACEKLLEEQNNLTSLADAISSKLSYYNELEAITKLFNSPGENICEQPEFIPVLAKLDECLDYMQSNSTNSTVQTALFYVKFRAVAPKLKELVHEVEKRCPAHREYNSLLNDCYNAYFSVRQQLLIPVIYAKILELGSDGQDILTFARNGYAYMLNLCSDEYSLFYNFFSTGEDDLYGNLDLLCSYMYDYLRPRIIHETNIEVLSELCTILQVHLNQSPESIEEKEGQGLQFSHLIRNVLQDTQQRLVFRVQTYIRSEIQNFIPKPSDVDYPTKLKESNTTPSSNGIPELTEIQRPTSSPAILAVQQDNGDVESMITISSASSMNAIDAGELYRGWFPTLQRTLWILSKLYRCVNPKIFDDIAQDVVNLCLQSLLTTSEIVAKESRLDGQLFLIKHLLILKDQIASFDTQFIHEEKDLDFSQITDALSEILQNKYSILSPTTLIGLASKGIPKVVENRIDSKQEVDKELKRICEEFIMDSYKAAIEPLSSFLMKVSAFRLRNDLKPVHQQTLLKDQSFAQPANIIEVYETFQDAVKSRLHYIITKMSEYLDDRKTENVLLKPIQQHIMDTYQAFYDILQLENFELDNFPKTLGDVEEVKEWIKCEWFGVEDPQNNNNNFHCESDKINSLVGASRAGNLRSAKKPDYMFTVGISDIVVELLYGETDLLKQLEDHRKLAGLSKDSIEKTRSELKASLSRY</sequence>
<dbReference type="InterPro" id="IPR007265">
    <property type="entry name" value="COG_su3"/>
</dbReference>
<feature type="region of interest" description="Disordered" evidence="1">
    <location>
        <begin position="440"/>
        <end position="461"/>
    </location>
</feature>
<dbReference type="PANTHER" id="PTHR13302">
    <property type="entry name" value="CONSERVED OLIGOMERIC GOLGI COMPLEX COMPONENT 3"/>
    <property type="match status" value="1"/>
</dbReference>
<feature type="region of interest" description="Disordered" evidence="1">
    <location>
        <begin position="43"/>
        <end position="75"/>
    </location>
</feature>
<dbReference type="GO" id="GO:0016020">
    <property type="term" value="C:membrane"/>
    <property type="evidence" value="ECO:0007669"/>
    <property type="project" value="InterPro"/>
</dbReference>
<protein>
    <submittedName>
        <fullName evidence="3">21016_t:CDS:1</fullName>
    </submittedName>
</protein>